<accession>A0A1Q5Q3P8</accession>
<evidence type="ECO:0000256" key="1">
    <source>
        <dbReference type="SAM" id="Phobius"/>
    </source>
</evidence>
<feature type="transmembrane region" description="Helical" evidence="1">
    <location>
        <begin position="111"/>
        <end position="129"/>
    </location>
</feature>
<gene>
    <name evidence="2" type="ORF">BSZ39_04110</name>
</gene>
<dbReference type="RefSeq" id="WP_073716118.1">
    <property type="nucleotide sequence ID" value="NZ_MQVR01000016.1"/>
</dbReference>
<comment type="caution">
    <text evidence="2">The sequence shown here is derived from an EMBL/GenBank/DDBJ whole genome shotgun (WGS) entry which is preliminary data.</text>
</comment>
<feature type="transmembrane region" description="Helical" evidence="1">
    <location>
        <begin position="40"/>
        <end position="60"/>
    </location>
</feature>
<protein>
    <recommendedName>
        <fullName evidence="4">Phosphatidylglycerophosphate synthase</fullName>
    </recommendedName>
</protein>
<feature type="transmembrane region" description="Helical" evidence="1">
    <location>
        <begin position="135"/>
        <end position="153"/>
    </location>
</feature>
<keyword evidence="1" id="KW-1133">Transmembrane helix</keyword>
<evidence type="ECO:0000313" key="3">
    <source>
        <dbReference type="Proteomes" id="UP000185628"/>
    </source>
</evidence>
<dbReference type="AlphaFoldDB" id="A0A1Q5Q3P8"/>
<dbReference type="Proteomes" id="UP000185628">
    <property type="component" value="Unassembled WGS sequence"/>
</dbReference>
<reference evidence="3" key="1">
    <citation type="submission" date="2016-12" db="EMBL/GenBank/DDBJ databases">
        <authorList>
            <person name="Meng X."/>
        </authorList>
    </citation>
    <scope>NUCLEOTIDE SEQUENCE [LARGE SCALE GENOMIC DNA]</scope>
    <source>
        <strain evidence="3">DSM 19116</strain>
    </source>
</reference>
<dbReference type="InterPro" id="IPR043130">
    <property type="entry name" value="CDP-OH_PTrfase_TM_dom"/>
</dbReference>
<keyword evidence="3" id="KW-1185">Reference proteome</keyword>
<dbReference type="Gene3D" id="1.20.120.1760">
    <property type="match status" value="1"/>
</dbReference>
<dbReference type="OrthoDB" id="1034332at2"/>
<feature type="transmembrane region" description="Helical" evidence="1">
    <location>
        <begin position="66"/>
        <end position="90"/>
    </location>
</feature>
<keyword evidence="1" id="KW-0472">Membrane</keyword>
<organism evidence="2 3">
    <name type="scientific">Bowdeniella nasicola</name>
    <dbReference type="NCBI Taxonomy" id="208480"/>
    <lineage>
        <taxon>Bacteria</taxon>
        <taxon>Bacillati</taxon>
        <taxon>Actinomycetota</taxon>
        <taxon>Actinomycetes</taxon>
        <taxon>Actinomycetales</taxon>
        <taxon>Actinomycetaceae</taxon>
        <taxon>Bowdeniella</taxon>
    </lineage>
</organism>
<keyword evidence="1" id="KW-0812">Transmembrane</keyword>
<proteinExistence type="predicted"/>
<name>A0A1Q5Q3P8_9ACTO</name>
<evidence type="ECO:0000313" key="2">
    <source>
        <dbReference type="EMBL" id="OKL54417.1"/>
    </source>
</evidence>
<evidence type="ECO:0008006" key="4">
    <source>
        <dbReference type="Google" id="ProtNLM"/>
    </source>
</evidence>
<sequence>MGHAQSPHGLDRRAIPQRSSTWAARAADLLAAARIRPNHISISSIVLGALAGVAFALSATESTGARIAWLLIAAATMPLRLLMNMVDGMLAVEKGMSSPTGDLYNEVPDRLADVFVLAGAGYGVSGLVALGRVDVGVALGWSAALLAVLTAYVRSLGAAQGVKNFFAGPMPKPIRMWVMTAAALVSMLEPALGITRGWVIVVGLIVVALGSLATVIIRLRLIAAALHAKAAS</sequence>
<dbReference type="EMBL" id="MQVR01000016">
    <property type="protein sequence ID" value="OKL54417.1"/>
    <property type="molecule type" value="Genomic_DNA"/>
</dbReference>
<feature type="transmembrane region" description="Helical" evidence="1">
    <location>
        <begin position="174"/>
        <end position="192"/>
    </location>
</feature>
<feature type="transmembrane region" description="Helical" evidence="1">
    <location>
        <begin position="198"/>
        <end position="219"/>
    </location>
</feature>